<protein>
    <submittedName>
        <fullName evidence="1">Uncharacterized protein</fullName>
    </submittedName>
</protein>
<sequence length="79" mass="8917">MGYGGFDCRWKAGCNPNSFDVAMAYVVKCPTDHNERRLWPEFREKISKSGPCAQPLTLLASRGWARRRDESMTSQGHGP</sequence>
<dbReference type="HOGENOM" id="CLU_2606428_0_0_1"/>
<evidence type="ECO:0000313" key="2">
    <source>
        <dbReference type="Proteomes" id="UP000054477"/>
    </source>
</evidence>
<evidence type="ECO:0000313" key="1">
    <source>
        <dbReference type="EMBL" id="KIK00822.1"/>
    </source>
</evidence>
<keyword evidence="2" id="KW-1185">Reference proteome</keyword>
<accession>A0A0C9XST5</accession>
<reference evidence="1 2" key="1">
    <citation type="submission" date="2014-04" db="EMBL/GenBank/DDBJ databases">
        <authorList>
            <consortium name="DOE Joint Genome Institute"/>
            <person name="Kuo A."/>
            <person name="Kohler A."/>
            <person name="Nagy L.G."/>
            <person name="Floudas D."/>
            <person name="Copeland A."/>
            <person name="Barry K.W."/>
            <person name="Cichocki N."/>
            <person name="Veneault-Fourrey C."/>
            <person name="LaButti K."/>
            <person name="Lindquist E.A."/>
            <person name="Lipzen A."/>
            <person name="Lundell T."/>
            <person name="Morin E."/>
            <person name="Murat C."/>
            <person name="Sun H."/>
            <person name="Tunlid A."/>
            <person name="Henrissat B."/>
            <person name="Grigoriev I.V."/>
            <person name="Hibbett D.S."/>
            <person name="Martin F."/>
            <person name="Nordberg H.P."/>
            <person name="Cantor M.N."/>
            <person name="Hua S.X."/>
        </authorList>
    </citation>
    <scope>NUCLEOTIDE SEQUENCE [LARGE SCALE GENOMIC DNA]</scope>
    <source>
        <strain evidence="1 2">LaAM-08-1</strain>
    </source>
</reference>
<name>A0A0C9XST5_9AGAR</name>
<organism evidence="1 2">
    <name type="scientific">Laccaria amethystina LaAM-08-1</name>
    <dbReference type="NCBI Taxonomy" id="1095629"/>
    <lineage>
        <taxon>Eukaryota</taxon>
        <taxon>Fungi</taxon>
        <taxon>Dikarya</taxon>
        <taxon>Basidiomycota</taxon>
        <taxon>Agaricomycotina</taxon>
        <taxon>Agaricomycetes</taxon>
        <taxon>Agaricomycetidae</taxon>
        <taxon>Agaricales</taxon>
        <taxon>Agaricineae</taxon>
        <taxon>Hydnangiaceae</taxon>
        <taxon>Laccaria</taxon>
    </lineage>
</organism>
<dbReference type="AlphaFoldDB" id="A0A0C9XST5"/>
<gene>
    <name evidence="1" type="ORF">K443DRAFT_595266</name>
</gene>
<reference evidence="2" key="2">
    <citation type="submission" date="2015-01" db="EMBL/GenBank/DDBJ databases">
        <title>Evolutionary Origins and Diversification of the Mycorrhizal Mutualists.</title>
        <authorList>
            <consortium name="DOE Joint Genome Institute"/>
            <consortium name="Mycorrhizal Genomics Consortium"/>
            <person name="Kohler A."/>
            <person name="Kuo A."/>
            <person name="Nagy L.G."/>
            <person name="Floudas D."/>
            <person name="Copeland A."/>
            <person name="Barry K.W."/>
            <person name="Cichocki N."/>
            <person name="Veneault-Fourrey C."/>
            <person name="LaButti K."/>
            <person name="Lindquist E.A."/>
            <person name="Lipzen A."/>
            <person name="Lundell T."/>
            <person name="Morin E."/>
            <person name="Murat C."/>
            <person name="Riley R."/>
            <person name="Ohm R."/>
            <person name="Sun H."/>
            <person name="Tunlid A."/>
            <person name="Henrissat B."/>
            <person name="Grigoriev I.V."/>
            <person name="Hibbett D.S."/>
            <person name="Martin F."/>
        </authorList>
    </citation>
    <scope>NUCLEOTIDE SEQUENCE [LARGE SCALE GENOMIC DNA]</scope>
    <source>
        <strain evidence="2">LaAM-08-1</strain>
    </source>
</reference>
<dbReference type="Proteomes" id="UP000054477">
    <property type="component" value="Unassembled WGS sequence"/>
</dbReference>
<proteinExistence type="predicted"/>
<dbReference type="EMBL" id="KN838618">
    <property type="protein sequence ID" value="KIK00822.1"/>
    <property type="molecule type" value="Genomic_DNA"/>
</dbReference>